<dbReference type="STRING" id="30611.ENSOGAP00000020279"/>
<keyword evidence="2" id="KW-0489">Methyltransferase</keyword>
<dbReference type="InterPro" id="IPR028564">
    <property type="entry name" value="MT_TRM10-typ"/>
</dbReference>
<dbReference type="eggNOG" id="KOG2967">
    <property type="taxonomic scope" value="Eukaryota"/>
</dbReference>
<keyword evidence="3" id="KW-0808">Transferase</keyword>
<proteinExistence type="predicted"/>
<sequence>CPLKMSPAFTETSNVEKEQDLSENQEKSQKPRLGEGFEQVSKQQMKNLIKHNKRHKQKQKVKHRRKKLQQQCQLESKLGGSDRKQDRGQGVHSTLCLIIDCSFDDLILLKMEELYKQIQFCGGFSHRRCPHKQIQFYAERSHGAQVQKNMDENNKGWVNQKDFHITPEHHSELVKKEEIYLASDSLNTLKEFIESKAYVIGALVDHSPHEGPAYKQASNYGIDRAQLPPGNSVKTKRDKFVKHNHFKLFEITLEYLETEDRQEALFTTVP</sequence>
<reference evidence="8" key="2">
    <citation type="submission" date="2025-08" db="UniProtKB">
        <authorList>
            <consortium name="Ensembl"/>
        </authorList>
    </citation>
    <scope>IDENTIFICATION</scope>
</reference>
<organism evidence="8 9">
    <name type="scientific">Otolemur garnettii</name>
    <name type="common">Small-eared galago</name>
    <name type="synonym">Garnett's greater bushbaby</name>
    <dbReference type="NCBI Taxonomy" id="30611"/>
    <lineage>
        <taxon>Eukaryota</taxon>
        <taxon>Metazoa</taxon>
        <taxon>Chordata</taxon>
        <taxon>Craniata</taxon>
        <taxon>Vertebrata</taxon>
        <taxon>Euteleostomi</taxon>
        <taxon>Mammalia</taxon>
        <taxon>Eutheria</taxon>
        <taxon>Euarchontoglires</taxon>
        <taxon>Primates</taxon>
        <taxon>Strepsirrhini</taxon>
        <taxon>Lorisiformes</taxon>
        <taxon>Galagidae</taxon>
        <taxon>Otolemur</taxon>
    </lineage>
</organism>
<evidence type="ECO:0000256" key="4">
    <source>
        <dbReference type="ARBA" id="ARBA00022691"/>
    </source>
</evidence>
<dbReference type="GO" id="GO:0052905">
    <property type="term" value="F:tRNA (guanosine(9)-N1)-methyltransferase activity"/>
    <property type="evidence" value="ECO:0007669"/>
    <property type="project" value="UniProtKB-EC"/>
</dbReference>
<dbReference type="OMA" id="IDEHITM"/>
<name>H0XVY6_OTOGA</name>
<reference evidence="8" key="3">
    <citation type="submission" date="2025-09" db="UniProtKB">
        <authorList>
            <consortium name="Ensembl"/>
        </authorList>
    </citation>
    <scope>IDENTIFICATION</scope>
</reference>
<feature type="domain" description="SAM-dependent MTase TRM10-type" evidence="7">
    <location>
        <begin position="83"/>
        <end position="270"/>
    </location>
</feature>
<keyword evidence="4" id="KW-0949">S-adenosyl-L-methionine</keyword>
<evidence type="ECO:0000313" key="8">
    <source>
        <dbReference type="Ensembl" id="ENSOGAP00000020279.1"/>
    </source>
</evidence>
<evidence type="ECO:0000256" key="3">
    <source>
        <dbReference type="ARBA" id="ARBA00022679"/>
    </source>
</evidence>
<dbReference type="InParanoid" id="H0XVY6"/>
<feature type="compositionally biased region" description="Basic and acidic residues" evidence="6">
    <location>
        <begin position="14"/>
        <end position="35"/>
    </location>
</feature>
<dbReference type="EC" id="2.1.1.221" evidence="1"/>
<dbReference type="GO" id="GO:0002939">
    <property type="term" value="P:tRNA N1-guanine methylation"/>
    <property type="evidence" value="ECO:0007669"/>
    <property type="project" value="TreeGrafter"/>
</dbReference>
<dbReference type="Gene3D" id="3.40.1280.30">
    <property type="match status" value="1"/>
</dbReference>
<keyword evidence="9" id="KW-1185">Reference proteome</keyword>
<evidence type="ECO:0000259" key="7">
    <source>
        <dbReference type="PROSITE" id="PS51675"/>
    </source>
</evidence>
<protein>
    <recommendedName>
        <fullName evidence="1">tRNA (guanine(9)-N(1))-methyltransferase</fullName>
        <ecNumber evidence="1">2.1.1.221</ecNumber>
    </recommendedName>
</protein>
<dbReference type="GO" id="GO:0005829">
    <property type="term" value="C:cytosol"/>
    <property type="evidence" value="ECO:0007669"/>
    <property type="project" value="TreeGrafter"/>
</dbReference>
<dbReference type="PANTHER" id="PTHR13563">
    <property type="entry name" value="TRNA (GUANINE-9-) METHYLTRANSFERASE"/>
    <property type="match status" value="1"/>
</dbReference>
<feature type="compositionally biased region" description="Basic residues" evidence="6">
    <location>
        <begin position="48"/>
        <end position="68"/>
    </location>
</feature>
<dbReference type="GeneTree" id="ENSGT00530000063169"/>
<evidence type="ECO:0000256" key="1">
    <source>
        <dbReference type="ARBA" id="ARBA00012797"/>
    </source>
</evidence>
<evidence type="ECO:0000256" key="6">
    <source>
        <dbReference type="SAM" id="MobiDB-lite"/>
    </source>
</evidence>
<feature type="region of interest" description="Disordered" evidence="6">
    <location>
        <begin position="1"/>
        <end position="88"/>
    </location>
</feature>
<dbReference type="HOGENOM" id="CLU_034384_7_0_1"/>
<dbReference type="EMBL" id="AAQR03015129">
    <property type="status" value="NOT_ANNOTATED_CDS"/>
    <property type="molecule type" value="Genomic_DNA"/>
</dbReference>
<evidence type="ECO:0000313" key="9">
    <source>
        <dbReference type="Proteomes" id="UP000005225"/>
    </source>
</evidence>
<evidence type="ECO:0000256" key="2">
    <source>
        <dbReference type="ARBA" id="ARBA00022603"/>
    </source>
</evidence>
<dbReference type="InterPro" id="IPR038459">
    <property type="entry name" value="MT_TRM10-typ_sf"/>
</dbReference>
<accession>H0XVY6</accession>
<dbReference type="AlphaFoldDB" id="H0XVY6"/>
<reference evidence="9" key="1">
    <citation type="submission" date="2011-03" db="EMBL/GenBank/DDBJ databases">
        <title>Version 3 of the genome sequence of Otolemur garnettii (Bushbaby).</title>
        <authorList>
            <consortium name="The Broad Institute Genome Sequencing Platform"/>
            <person name="Di Palma F."/>
            <person name="Johnson J."/>
            <person name="Lander E.S."/>
            <person name="Lindblad-Toh K."/>
            <person name="Jaffe D.B."/>
            <person name="Gnerre S."/>
            <person name="MacCallum I."/>
            <person name="Przybylski D."/>
            <person name="Ribeiro F.J."/>
            <person name="Burton J.N."/>
            <person name="Walker B.J."/>
            <person name="Sharpe T."/>
            <person name="Hall G."/>
        </authorList>
    </citation>
    <scope>NUCLEOTIDE SEQUENCE [LARGE SCALE GENOMIC DNA]</scope>
</reference>
<dbReference type="GO" id="GO:0000049">
    <property type="term" value="F:tRNA binding"/>
    <property type="evidence" value="ECO:0007669"/>
    <property type="project" value="TreeGrafter"/>
</dbReference>
<dbReference type="PROSITE" id="PS51675">
    <property type="entry name" value="SAM_MT_TRM10"/>
    <property type="match status" value="1"/>
</dbReference>
<dbReference type="InterPro" id="IPR007356">
    <property type="entry name" value="tRNA_m1G_MeTrfase_euk"/>
</dbReference>
<dbReference type="GO" id="GO:0005654">
    <property type="term" value="C:nucleoplasm"/>
    <property type="evidence" value="ECO:0007669"/>
    <property type="project" value="TreeGrafter"/>
</dbReference>
<dbReference type="PANTHER" id="PTHR13563:SF13">
    <property type="entry name" value="TRNA METHYLTRANSFERASE 10 HOMOLOG A"/>
    <property type="match status" value="1"/>
</dbReference>
<comment type="catalytic activity">
    <reaction evidence="5">
        <text>guanosine(9) in tRNA + S-adenosyl-L-methionine = N(1)-methylguanosine(9) in tRNA + S-adenosyl-L-homocysteine + H(+)</text>
        <dbReference type="Rhea" id="RHEA:43156"/>
        <dbReference type="Rhea" id="RHEA-COMP:10367"/>
        <dbReference type="Rhea" id="RHEA-COMP:10368"/>
        <dbReference type="ChEBI" id="CHEBI:15378"/>
        <dbReference type="ChEBI" id="CHEBI:57856"/>
        <dbReference type="ChEBI" id="CHEBI:59789"/>
        <dbReference type="ChEBI" id="CHEBI:73542"/>
        <dbReference type="ChEBI" id="CHEBI:74269"/>
        <dbReference type="EC" id="2.1.1.221"/>
    </reaction>
</comment>
<evidence type="ECO:0000256" key="5">
    <source>
        <dbReference type="ARBA" id="ARBA00048434"/>
    </source>
</evidence>
<dbReference type="Proteomes" id="UP000005225">
    <property type="component" value="Unassembled WGS sequence"/>
</dbReference>
<dbReference type="Ensembl" id="ENSOGAT00000027296.1">
    <property type="protein sequence ID" value="ENSOGAP00000020279.1"/>
    <property type="gene ID" value="ENSOGAG00000032944.1"/>
</dbReference>